<dbReference type="PROSITE" id="PS00108">
    <property type="entry name" value="PROTEIN_KINASE_ST"/>
    <property type="match status" value="1"/>
</dbReference>
<evidence type="ECO:0000256" key="1">
    <source>
        <dbReference type="ARBA" id="ARBA00004370"/>
    </source>
</evidence>
<dbReference type="GO" id="GO:0016020">
    <property type="term" value="C:membrane"/>
    <property type="evidence" value="ECO:0007669"/>
    <property type="project" value="UniProtKB-SubCell"/>
</dbReference>
<evidence type="ECO:0000256" key="4">
    <source>
        <dbReference type="ARBA" id="ARBA00022737"/>
    </source>
</evidence>
<dbReference type="Proteomes" id="UP000236291">
    <property type="component" value="Unassembled WGS sequence"/>
</dbReference>
<keyword evidence="2" id="KW-0433">Leucine-rich repeat</keyword>
<comment type="caution">
    <text evidence="9">The sequence shown here is derived from an EMBL/GenBank/DDBJ whole genome shotgun (WGS) entry which is preliminary data.</text>
</comment>
<keyword evidence="9" id="KW-0808">Transferase</keyword>
<evidence type="ECO:0000256" key="2">
    <source>
        <dbReference type="ARBA" id="ARBA00022614"/>
    </source>
</evidence>
<accession>A0A2K3KJ82</accession>
<dbReference type="AlphaFoldDB" id="A0A2K3KJ82"/>
<evidence type="ECO:0000256" key="5">
    <source>
        <dbReference type="ARBA" id="ARBA00022989"/>
    </source>
</evidence>
<dbReference type="Gene3D" id="1.10.510.10">
    <property type="entry name" value="Transferase(Phosphotransferase) domain 1"/>
    <property type="match status" value="1"/>
</dbReference>
<dbReference type="SMART" id="SM00220">
    <property type="entry name" value="S_TKc"/>
    <property type="match status" value="1"/>
</dbReference>
<keyword evidence="6 7" id="KW-0472">Membrane</keyword>
<dbReference type="InterPro" id="IPR000719">
    <property type="entry name" value="Prot_kinase_dom"/>
</dbReference>
<dbReference type="SUPFAM" id="SSF56112">
    <property type="entry name" value="Protein kinase-like (PK-like)"/>
    <property type="match status" value="1"/>
</dbReference>
<keyword evidence="9" id="KW-0675">Receptor</keyword>
<evidence type="ECO:0000313" key="10">
    <source>
        <dbReference type="Proteomes" id="UP000236291"/>
    </source>
</evidence>
<sequence length="188" mass="20533">GGVFSSSLSLQNELVRVSYGELHEATDGFSSSKLVGSGSFGSVYKGSLIAVKVLNLEARGAVKSFMAELNAIVFEFMPNGSLEKMLHDNEGSGNHNLNLNRTKGRHIALDIAHALDYLHNDAEQVVVHCDIKPSNVLLDDDIVAHLEDFGLARPILVATGHSSKILSMPYLFLFFIMFQYITATHITN</sequence>
<keyword evidence="5 7" id="KW-1133">Transmembrane helix</keyword>
<keyword evidence="3 7" id="KW-0812">Transmembrane</keyword>
<reference evidence="9 10" key="2">
    <citation type="journal article" date="2017" name="Front. Plant Sci.">
        <title>Gene Classification and Mining of Molecular Markers Useful in Red Clover (Trifolium pratense) Breeding.</title>
        <authorList>
            <person name="Istvanek J."/>
            <person name="Dluhosova J."/>
            <person name="Dluhos P."/>
            <person name="Patkova L."/>
            <person name="Nedelnik J."/>
            <person name="Repkova J."/>
        </authorList>
    </citation>
    <scope>NUCLEOTIDE SEQUENCE [LARGE SCALE GENOMIC DNA]</scope>
    <source>
        <strain evidence="10">cv. Tatra</strain>
        <tissue evidence="9">Young leaves</tissue>
    </source>
</reference>
<keyword evidence="4" id="KW-0677">Repeat</keyword>
<feature type="domain" description="Protein kinase" evidence="8">
    <location>
        <begin position="1"/>
        <end position="188"/>
    </location>
</feature>
<protein>
    <submittedName>
        <fullName evidence="9">LRR receptor-like kinase resistance protein</fullName>
    </submittedName>
</protein>
<dbReference type="Gene3D" id="3.30.200.20">
    <property type="entry name" value="Phosphorylase Kinase, domain 1"/>
    <property type="match status" value="1"/>
</dbReference>
<keyword evidence="9" id="KW-0418">Kinase</keyword>
<evidence type="ECO:0000259" key="8">
    <source>
        <dbReference type="PROSITE" id="PS50011"/>
    </source>
</evidence>
<dbReference type="InterPro" id="IPR051809">
    <property type="entry name" value="Plant_receptor-like_S/T_kinase"/>
</dbReference>
<dbReference type="EMBL" id="ASHM01098676">
    <property type="protein sequence ID" value="PNX66361.1"/>
    <property type="molecule type" value="Genomic_DNA"/>
</dbReference>
<evidence type="ECO:0000256" key="3">
    <source>
        <dbReference type="ARBA" id="ARBA00022692"/>
    </source>
</evidence>
<dbReference type="GO" id="GO:0005524">
    <property type="term" value="F:ATP binding"/>
    <property type="evidence" value="ECO:0007669"/>
    <property type="project" value="InterPro"/>
</dbReference>
<dbReference type="PANTHER" id="PTHR27008">
    <property type="entry name" value="OS04G0122200 PROTEIN"/>
    <property type="match status" value="1"/>
</dbReference>
<evidence type="ECO:0000256" key="6">
    <source>
        <dbReference type="ARBA" id="ARBA00023136"/>
    </source>
</evidence>
<dbReference type="PANTHER" id="PTHR27008:SF596">
    <property type="entry name" value="OS02G0215500 PROTEIN"/>
    <property type="match status" value="1"/>
</dbReference>
<comment type="subcellular location">
    <subcellularLocation>
        <location evidence="1">Membrane</location>
    </subcellularLocation>
</comment>
<feature type="non-terminal residue" evidence="9">
    <location>
        <position position="188"/>
    </location>
</feature>
<gene>
    <name evidence="9" type="ORF">L195_g055041</name>
</gene>
<dbReference type="InterPro" id="IPR008271">
    <property type="entry name" value="Ser/Thr_kinase_AS"/>
</dbReference>
<evidence type="ECO:0000256" key="7">
    <source>
        <dbReference type="SAM" id="Phobius"/>
    </source>
</evidence>
<name>A0A2K3KJ82_TRIPR</name>
<dbReference type="GO" id="GO:0004672">
    <property type="term" value="F:protein kinase activity"/>
    <property type="evidence" value="ECO:0007669"/>
    <property type="project" value="InterPro"/>
</dbReference>
<evidence type="ECO:0000313" key="9">
    <source>
        <dbReference type="EMBL" id="PNX66361.1"/>
    </source>
</evidence>
<organism evidence="9 10">
    <name type="scientific">Trifolium pratense</name>
    <name type="common">Red clover</name>
    <dbReference type="NCBI Taxonomy" id="57577"/>
    <lineage>
        <taxon>Eukaryota</taxon>
        <taxon>Viridiplantae</taxon>
        <taxon>Streptophyta</taxon>
        <taxon>Embryophyta</taxon>
        <taxon>Tracheophyta</taxon>
        <taxon>Spermatophyta</taxon>
        <taxon>Magnoliopsida</taxon>
        <taxon>eudicotyledons</taxon>
        <taxon>Gunneridae</taxon>
        <taxon>Pentapetalae</taxon>
        <taxon>rosids</taxon>
        <taxon>fabids</taxon>
        <taxon>Fabales</taxon>
        <taxon>Fabaceae</taxon>
        <taxon>Papilionoideae</taxon>
        <taxon>50 kb inversion clade</taxon>
        <taxon>NPAAA clade</taxon>
        <taxon>Hologalegina</taxon>
        <taxon>IRL clade</taxon>
        <taxon>Trifolieae</taxon>
        <taxon>Trifolium</taxon>
    </lineage>
</organism>
<proteinExistence type="predicted"/>
<feature type="non-terminal residue" evidence="9">
    <location>
        <position position="1"/>
    </location>
</feature>
<dbReference type="PROSITE" id="PS50011">
    <property type="entry name" value="PROTEIN_KINASE_DOM"/>
    <property type="match status" value="1"/>
</dbReference>
<dbReference type="Pfam" id="PF00069">
    <property type="entry name" value="Pkinase"/>
    <property type="match status" value="1"/>
</dbReference>
<dbReference type="InterPro" id="IPR011009">
    <property type="entry name" value="Kinase-like_dom_sf"/>
</dbReference>
<reference evidence="9 10" key="1">
    <citation type="journal article" date="2014" name="Am. J. Bot.">
        <title>Genome assembly and annotation for red clover (Trifolium pratense; Fabaceae).</title>
        <authorList>
            <person name="Istvanek J."/>
            <person name="Jaros M."/>
            <person name="Krenek A."/>
            <person name="Repkova J."/>
        </authorList>
    </citation>
    <scope>NUCLEOTIDE SEQUENCE [LARGE SCALE GENOMIC DNA]</scope>
    <source>
        <strain evidence="10">cv. Tatra</strain>
        <tissue evidence="9">Young leaves</tissue>
    </source>
</reference>
<feature type="transmembrane region" description="Helical" evidence="7">
    <location>
        <begin position="170"/>
        <end position="187"/>
    </location>
</feature>